<dbReference type="InterPro" id="IPR023336">
    <property type="entry name" value="RAG_nonamer-bd_dom"/>
</dbReference>
<evidence type="ECO:0000259" key="1">
    <source>
        <dbReference type="PROSITE" id="PS51487"/>
    </source>
</evidence>
<evidence type="ECO:0000313" key="2">
    <source>
        <dbReference type="EMBL" id="KKL58457.1"/>
    </source>
</evidence>
<dbReference type="EMBL" id="LAZR01029818">
    <property type="protein sequence ID" value="KKL58457.1"/>
    <property type="molecule type" value="Genomic_DNA"/>
</dbReference>
<proteinExistence type="predicted"/>
<protein>
    <recommendedName>
        <fullName evidence="1">NBD domain-containing protein</fullName>
    </recommendedName>
</protein>
<comment type="caution">
    <text evidence="2">The sequence shown here is derived from an EMBL/GenBank/DDBJ whole genome shotgun (WGS) entry which is preliminary data.</text>
</comment>
<accession>A0A0F9G5B5</accession>
<feature type="domain" description="NBD" evidence="1">
    <location>
        <begin position="106"/>
        <end position="113"/>
    </location>
</feature>
<gene>
    <name evidence="2" type="ORF">LCGC14_2225170</name>
</gene>
<reference evidence="2" key="1">
    <citation type="journal article" date="2015" name="Nature">
        <title>Complex archaea that bridge the gap between prokaryotes and eukaryotes.</title>
        <authorList>
            <person name="Spang A."/>
            <person name="Saw J.H."/>
            <person name="Jorgensen S.L."/>
            <person name="Zaremba-Niedzwiedzka K."/>
            <person name="Martijn J."/>
            <person name="Lind A.E."/>
            <person name="van Eijk R."/>
            <person name="Schleper C."/>
            <person name="Guy L."/>
            <person name="Ettema T.J."/>
        </authorList>
    </citation>
    <scope>NUCLEOTIDE SEQUENCE</scope>
</reference>
<sequence length="113" mass="12398">MFDKRAQFNLINVEVLNAPEFMIKAARAADSFIKDQQIIPDPASLQLVIEKIALSSKESSEEKSGDGENAPAFHLQAEIDFFLFGRCSFFADSARGKLKLPGGYPGGRPGQHL</sequence>
<dbReference type="PROSITE" id="PS51487">
    <property type="entry name" value="NBD"/>
    <property type="match status" value="1"/>
</dbReference>
<name>A0A0F9G5B5_9ZZZZ</name>
<organism evidence="2">
    <name type="scientific">marine sediment metagenome</name>
    <dbReference type="NCBI Taxonomy" id="412755"/>
    <lineage>
        <taxon>unclassified sequences</taxon>
        <taxon>metagenomes</taxon>
        <taxon>ecological metagenomes</taxon>
    </lineage>
</organism>
<dbReference type="AlphaFoldDB" id="A0A0F9G5B5"/>